<protein>
    <submittedName>
        <fullName evidence="10">Branched-chain amino acid transport system permease protein</fullName>
    </submittedName>
</protein>
<feature type="transmembrane region" description="Helical" evidence="9">
    <location>
        <begin position="93"/>
        <end position="112"/>
    </location>
</feature>
<feature type="transmembrane region" description="Helical" evidence="9">
    <location>
        <begin position="6"/>
        <end position="27"/>
    </location>
</feature>
<dbReference type="Proteomes" id="UP000537775">
    <property type="component" value="Unassembled WGS sequence"/>
</dbReference>
<organism evidence="10 11">
    <name type="scientific">Microbacterium thalassium</name>
    <dbReference type="NCBI Taxonomy" id="362649"/>
    <lineage>
        <taxon>Bacteria</taxon>
        <taxon>Bacillati</taxon>
        <taxon>Actinomycetota</taxon>
        <taxon>Actinomycetes</taxon>
        <taxon>Micrococcales</taxon>
        <taxon>Microbacteriaceae</taxon>
        <taxon>Microbacterium</taxon>
    </lineage>
</organism>
<dbReference type="AlphaFoldDB" id="A0A7X0FPM8"/>
<keyword evidence="5" id="KW-0029">Amino-acid transport</keyword>
<feature type="transmembrane region" description="Helical" evidence="9">
    <location>
        <begin position="140"/>
        <end position="159"/>
    </location>
</feature>
<evidence type="ECO:0000313" key="10">
    <source>
        <dbReference type="EMBL" id="MBB6390802.1"/>
    </source>
</evidence>
<feature type="transmembrane region" description="Helical" evidence="9">
    <location>
        <begin position="62"/>
        <end position="81"/>
    </location>
</feature>
<feature type="transmembrane region" description="Helical" evidence="9">
    <location>
        <begin position="39"/>
        <end position="56"/>
    </location>
</feature>
<evidence type="ECO:0000256" key="9">
    <source>
        <dbReference type="SAM" id="Phobius"/>
    </source>
</evidence>
<keyword evidence="7 9" id="KW-0472">Membrane</keyword>
<dbReference type="InterPro" id="IPR001851">
    <property type="entry name" value="ABC_transp_permease"/>
</dbReference>
<sequence length="292" mass="30385">MILQQLADGIATGAVYGALALAIVLVFRASRTLNFAQGEFALLGAYIAWQAIAWGAPPWLALLASMTFMAVFSVAAERVLFRPLVRRHQHLPVIIVSLGLMIAMNALIGWVWTYQTKEVPPLFGAGIVQLGPVAVSRQDAGIVLSVAAIALLLAVLFRYTRVGLQMRASVSAPESSELSGVSTGRMMSTGWAIAGAVSAVAGVLIAPELFLHPGMMAPVLIYAFAAAILGGLESPFGALVGGVAVGIVENLAGTLVPAVGGELKQVVALALIVAVLLARPQGLFGRKELVRA</sequence>
<evidence type="ECO:0000256" key="2">
    <source>
        <dbReference type="ARBA" id="ARBA00022448"/>
    </source>
</evidence>
<gene>
    <name evidence="10" type="ORF">HD594_001115</name>
</gene>
<comment type="similarity">
    <text evidence="8">Belongs to the binding-protein-dependent transport system permease family. LivHM subfamily.</text>
</comment>
<evidence type="ECO:0000256" key="3">
    <source>
        <dbReference type="ARBA" id="ARBA00022475"/>
    </source>
</evidence>
<keyword evidence="6 9" id="KW-1133">Transmembrane helix</keyword>
<dbReference type="Pfam" id="PF02653">
    <property type="entry name" value="BPD_transp_2"/>
    <property type="match status" value="1"/>
</dbReference>
<keyword evidence="4 9" id="KW-0812">Transmembrane</keyword>
<comment type="caution">
    <text evidence="10">The sequence shown here is derived from an EMBL/GenBank/DDBJ whole genome shotgun (WGS) entry which is preliminary data.</text>
</comment>
<dbReference type="PANTHER" id="PTHR11795:SF451">
    <property type="entry name" value="ABC TRANSPORTER PERMEASE PROTEIN"/>
    <property type="match status" value="1"/>
</dbReference>
<evidence type="ECO:0000256" key="1">
    <source>
        <dbReference type="ARBA" id="ARBA00004651"/>
    </source>
</evidence>
<feature type="transmembrane region" description="Helical" evidence="9">
    <location>
        <begin position="191"/>
        <end position="209"/>
    </location>
</feature>
<evidence type="ECO:0000256" key="7">
    <source>
        <dbReference type="ARBA" id="ARBA00023136"/>
    </source>
</evidence>
<name>A0A7X0FPM8_9MICO</name>
<evidence type="ECO:0000256" key="6">
    <source>
        <dbReference type="ARBA" id="ARBA00022989"/>
    </source>
</evidence>
<evidence type="ECO:0000256" key="5">
    <source>
        <dbReference type="ARBA" id="ARBA00022970"/>
    </source>
</evidence>
<keyword evidence="11" id="KW-1185">Reference proteome</keyword>
<keyword evidence="3" id="KW-1003">Cell membrane</keyword>
<comment type="subcellular location">
    <subcellularLocation>
        <location evidence="1">Cell membrane</location>
        <topology evidence="1">Multi-pass membrane protein</topology>
    </subcellularLocation>
</comment>
<dbReference type="GO" id="GO:0005886">
    <property type="term" value="C:plasma membrane"/>
    <property type="evidence" value="ECO:0007669"/>
    <property type="project" value="UniProtKB-SubCell"/>
</dbReference>
<keyword evidence="2" id="KW-0813">Transport</keyword>
<evidence type="ECO:0000256" key="4">
    <source>
        <dbReference type="ARBA" id="ARBA00022692"/>
    </source>
</evidence>
<proteinExistence type="inferred from homology"/>
<evidence type="ECO:0000256" key="8">
    <source>
        <dbReference type="ARBA" id="ARBA00037998"/>
    </source>
</evidence>
<reference evidence="10 11" key="1">
    <citation type="submission" date="2020-08" db="EMBL/GenBank/DDBJ databases">
        <title>Sequencing the genomes of 1000 actinobacteria strains.</title>
        <authorList>
            <person name="Klenk H.-P."/>
        </authorList>
    </citation>
    <scope>NUCLEOTIDE SEQUENCE [LARGE SCALE GENOMIC DNA]</scope>
    <source>
        <strain evidence="10 11">DSM 12511</strain>
    </source>
</reference>
<dbReference type="GO" id="GO:0006865">
    <property type="term" value="P:amino acid transport"/>
    <property type="evidence" value="ECO:0007669"/>
    <property type="project" value="UniProtKB-KW"/>
</dbReference>
<dbReference type="CDD" id="cd06582">
    <property type="entry name" value="TM_PBP1_LivH_like"/>
    <property type="match status" value="1"/>
</dbReference>
<dbReference type="PANTHER" id="PTHR11795">
    <property type="entry name" value="BRANCHED-CHAIN AMINO ACID TRANSPORT SYSTEM PERMEASE PROTEIN LIVH"/>
    <property type="match status" value="1"/>
</dbReference>
<feature type="transmembrane region" description="Helical" evidence="9">
    <location>
        <begin position="266"/>
        <end position="284"/>
    </location>
</feature>
<accession>A0A7X0FPM8</accession>
<evidence type="ECO:0000313" key="11">
    <source>
        <dbReference type="Proteomes" id="UP000537775"/>
    </source>
</evidence>
<dbReference type="GO" id="GO:0022857">
    <property type="term" value="F:transmembrane transporter activity"/>
    <property type="evidence" value="ECO:0007669"/>
    <property type="project" value="InterPro"/>
</dbReference>
<dbReference type="RefSeq" id="WP_184750012.1">
    <property type="nucleotide sequence ID" value="NZ_BAAAJR010000003.1"/>
</dbReference>
<dbReference type="InterPro" id="IPR052157">
    <property type="entry name" value="BCAA_transport_permease"/>
</dbReference>
<dbReference type="EMBL" id="JACHML010000001">
    <property type="protein sequence ID" value="MBB6390802.1"/>
    <property type="molecule type" value="Genomic_DNA"/>
</dbReference>